<reference evidence="2 3" key="1">
    <citation type="submission" date="2022-03" db="EMBL/GenBank/DDBJ databases">
        <title>Draft genome sequence of Furfurilactobacillus curtus JCM 31185.</title>
        <authorList>
            <person name="Suzuki S."/>
            <person name="Endo A."/>
            <person name="Kajikawa A."/>
        </authorList>
    </citation>
    <scope>NUCLEOTIDE SEQUENCE [LARGE SCALE GENOMIC DNA]</scope>
    <source>
        <strain evidence="2 3">JCM 31185</strain>
    </source>
</reference>
<dbReference type="RefSeq" id="WP_407881905.1">
    <property type="nucleotide sequence ID" value="NZ_BQXO01000001.1"/>
</dbReference>
<dbReference type="Pfam" id="PF02498">
    <property type="entry name" value="Bro-N"/>
    <property type="match status" value="1"/>
</dbReference>
<organism evidence="2 3">
    <name type="scientific">Furfurilactobacillus curtus</name>
    <dbReference type="NCBI Taxonomy" id="1746200"/>
    <lineage>
        <taxon>Bacteria</taxon>
        <taxon>Bacillati</taxon>
        <taxon>Bacillota</taxon>
        <taxon>Bacilli</taxon>
        <taxon>Lactobacillales</taxon>
        <taxon>Lactobacillaceae</taxon>
        <taxon>Furfurilactobacillus</taxon>
    </lineage>
</organism>
<evidence type="ECO:0000259" key="1">
    <source>
        <dbReference type="PROSITE" id="PS51750"/>
    </source>
</evidence>
<proteinExistence type="predicted"/>
<dbReference type="InterPro" id="IPR003497">
    <property type="entry name" value="BRO_N_domain"/>
</dbReference>
<evidence type="ECO:0000313" key="2">
    <source>
        <dbReference type="EMBL" id="GKT04719.1"/>
    </source>
</evidence>
<dbReference type="SMART" id="SM01040">
    <property type="entry name" value="Bro-N"/>
    <property type="match status" value="1"/>
</dbReference>
<name>A0ABQ5JKA5_9LACO</name>
<dbReference type="PANTHER" id="PTHR36180">
    <property type="entry name" value="DNA-BINDING PROTEIN-RELATED-RELATED"/>
    <property type="match status" value="1"/>
</dbReference>
<dbReference type="Pfam" id="PF03374">
    <property type="entry name" value="ANT"/>
    <property type="match status" value="1"/>
</dbReference>
<comment type="caution">
    <text evidence="2">The sequence shown here is derived from an EMBL/GenBank/DDBJ whole genome shotgun (WGS) entry which is preliminary data.</text>
</comment>
<gene>
    <name evidence="2" type="ORF">JCM31185_00080</name>
</gene>
<dbReference type="EMBL" id="BQXO01000001">
    <property type="protein sequence ID" value="GKT04719.1"/>
    <property type="molecule type" value="Genomic_DNA"/>
</dbReference>
<dbReference type="InterPro" id="IPR005039">
    <property type="entry name" value="Ant_C"/>
</dbReference>
<keyword evidence="3" id="KW-1185">Reference proteome</keyword>
<dbReference type="PANTHER" id="PTHR36180:SF2">
    <property type="entry name" value="BRO FAMILY PROTEIN"/>
    <property type="match status" value="1"/>
</dbReference>
<dbReference type="Proteomes" id="UP001628078">
    <property type="component" value="Unassembled WGS sequence"/>
</dbReference>
<accession>A0ABQ5JKA5</accession>
<feature type="domain" description="Bro-N" evidence="1">
    <location>
        <begin position="1"/>
        <end position="106"/>
    </location>
</feature>
<dbReference type="PROSITE" id="PS51750">
    <property type="entry name" value="BRO_N"/>
    <property type="match status" value="1"/>
</dbReference>
<sequence>MEELQNFVFQGNQVRTVIVDDEPYFVGKDVADILGYAKSRNAISSHVDNEDKKDAPIQGPLGGTQNMTIISESGVYSLIFGSHLESAKLFKRWVTGEVLPTIRKHGAYMTPATIEDLLTNPDNIIKLATQLKTEREGRLIAEQKVNELQPKATYYDLILRNKSLLSITKVAKDYGWSGAKMNKELHRLGVQYKQSKTWLLYQKYATKGYTQSQTFVDDEDTSHMNTYWTQAGRIFIYETLKNEGILPLIESEQTA</sequence>
<evidence type="ECO:0000313" key="3">
    <source>
        <dbReference type="Proteomes" id="UP001628078"/>
    </source>
</evidence>
<protein>
    <submittedName>
        <fullName evidence="2">Phage antirepressor KilAC domain-containing protein</fullName>
    </submittedName>
</protein>